<dbReference type="InterPro" id="IPR008545">
    <property type="entry name" value="Web"/>
</dbReference>
<organism evidence="5 6">
    <name type="scientific">Thalictrum thalictroides</name>
    <name type="common">Rue-anemone</name>
    <name type="synonym">Anemone thalictroides</name>
    <dbReference type="NCBI Taxonomy" id="46969"/>
    <lineage>
        <taxon>Eukaryota</taxon>
        <taxon>Viridiplantae</taxon>
        <taxon>Streptophyta</taxon>
        <taxon>Embryophyta</taxon>
        <taxon>Tracheophyta</taxon>
        <taxon>Spermatophyta</taxon>
        <taxon>Magnoliopsida</taxon>
        <taxon>Ranunculales</taxon>
        <taxon>Ranunculaceae</taxon>
        <taxon>Thalictroideae</taxon>
        <taxon>Thalictrum</taxon>
    </lineage>
</organism>
<dbReference type="Gene3D" id="1.10.287.1490">
    <property type="match status" value="1"/>
</dbReference>
<dbReference type="GO" id="GO:0005829">
    <property type="term" value="C:cytosol"/>
    <property type="evidence" value="ECO:0007669"/>
    <property type="project" value="TreeGrafter"/>
</dbReference>
<dbReference type="OrthoDB" id="649232at2759"/>
<feature type="region of interest" description="Disordered" evidence="4">
    <location>
        <begin position="578"/>
        <end position="602"/>
    </location>
</feature>
<feature type="coiled-coil region" evidence="3">
    <location>
        <begin position="398"/>
        <end position="432"/>
    </location>
</feature>
<accession>A0A7J6VNS2</accession>
<dbReference type="Pfam" id="PF05701">
    <property type="entry name" value="WEMBL"/>
    <property type="match status" value="2"/>
</dbReference>
<reference evidence="5 6" key="1">
    <citation type="submission" date="2020-06" db="EMBL/GenBank/DDBJ databases">
        <title>Transcriptomic and genomic resources for Thalictrum thalictroides and T. hernandezii: Facilitating candidate gene discovery in an emerging model plant lineage.</title>
        <authorList>
            <person name="Arias T."/>
            <person name="Riano-Pachon D.M."/>
            <person name="Di Stilio V.S."/>
        </authorList>
    </citation>
    <scope>NUCLEOTIDE SEQUENCE [LARGE SCALE GENOMIC DNA]</scope>
    <source>
        <strain evidence="6">cv. WT478/WT964</strain>
        <tissue evidence="5">Leaves</tissue>
    </source>
</reference>
<dbReference type="EMBL" id="JABWDY010028881">
    <property type="protein sequence ID" value="KAF5186754.1"/>
    <property type="molecule type" value="Genomic_DNA"/>
</dbReference>
<feature type="coiled-coil region" evidence="3">
    <location>
        <begin position="95"/>
        <end position="143"/>
    </location>
</feature>
<dbReference type="GO" id="GO:0009903">
    <property type="term" value="P:chloroplast avoidance movement"/>
    <property type="evidence" value="ECO:0007669"/>
    <property type="project" value="TreeGrafter"/>
</dbReference>
<gene>
    <name evidence="5" type="ORF">FRX31_023671</name>
</gene>
<dbReference type="PANTHER" id="PTHR32054:SF4">
    <property type="entry name" value="OS07G0677900 PROTEIN"/>
    <property type="match status" value="1"/>
</dbReference>
<dbReference type="Proteomes" id="UP000554482">
    <property type="component" value="Unassembled WGS sequence"/>
</dbReference>
<dbReference type="GO" id="GO:0009904">
    <property type="term" value="P:chloroplast accumulation movement"/>
    <property type="evidence" value="ECO:0007669"/>
    <property type="project" value="TreeGrafter"/>
</dbReference>
<protein>
    <submittedName>
        <fullName evidence="5">Weak chloroplast movement under blue light</fullName>
    </submittedName>
</protein>
<feature type="coiled-coil region" evidence="3">
    <location>
        <begin position="205"/>
        <end position="317"/>
    </location>
</feature>
<sequence>MTEPLETDSKPNDVLLLLQTLHTATQTLNVTATDTVETSNSILSVEKKNNNRAEIDTSPPFESVKEAVSRFGGSGVWRPSNKTLQLELIPKEVDIAKVEEQASLLEKDLIVRERETLEVLKELETTKRLVEELKLKLQNESSASIATPELTSKNIIRNLDDKQTDEDNLEDLSETNQKSVADLSLFPNSSPGLILLELKQAKVNLSRTTDDLADIRASVESLNKKLERERVSLKKTRERLTSNSSKISSLEEELNRTRHKVQLAKDAEIMGGSDNTLDISKELQQLSFEAEKFKKMAEAAKSEVLRATSEIEQTKSSIRTAEIRWIASKKMEEAARASEAVALAEIKALSKSESSSGALLKDPEGITISFEEYSSLTGRAREAEELSKKRVLDAVVQVDEANISKMRILQKVEEAAEEVKTSKKALEVALSRVEAANRGKLAVEESLRKWRSEHGQRRRSVYNTSKFKNSCPTNNRRDSRLVTVNGLNLSNDKLKPVLRPTLSIGQILSRKLLMPEDFEMETQTENSFENQKVSLGQILGKQCGVLSPPWKPANEGSGHKSAKRKKFGFTRFSLLLAKQSKKKKKRATASPTTRWGTCKGEV</sequence>
<keyword evidence="2 3" id="KW-0175">Coiled coil</keyword>
<evidence type="ECO:0000313" key="5">
    <source>
        <dbReference type="EMBL" id="KAF5186754.1"/>
    </source>
</evidence>
<evidence type="ECO:0000256" key="2">
    <source>
        <dbReference type="ARBA" id="ARBA00023054"/>
    </source>
</evidence>
<evidence type="ECO:0000256" key="4">
    <source>
        <dbReference type="SAM" id="MobiDB-lite"/>
    </source>
</evidence>
<dbReference type="AlphaFoldDB" id="A0A7J6VNS2"/>
<evidence type="ECO:0000256" key="1">
    <source>
        <dbReference type="ARBA" id="ARBA00005485"/>
    </source>
</evidence>
<comment type="similarity">
    <text evidence="1">Belongs to the WEB family.</text>
</comment>
<dbReference type="PANTHER" id="PTHR32054">
    <property type="entry name" value="HEAVY CHAIN, PUTATIVE, EXPRESSED-RELATED-RELATED"/>
    <property type="match status" value="1"/>
</dbReference>
<evidence type="ECO:0000256" key="3">
    <source>
        <dbReference type="SAM" id="Coils"/>
    </source>
</evidence>
<keyword evidence="6" id="KW-1185">Reference proteome</keyword>
<proteinExistence type="inferred from homology"/>
<name>A0A7J6VNS2_THATH</name>
<evidence type="ECO:0000313" key="6">
    <source>
        <dbReference type="Proteomes" id="UP000554482"/>
    </source>
</evidence>
<comment type="caution">
    <text evidence="5">The sequence shown here is derived from an EMBL/GenBank/DDBJ whole genome shotgun (WGS) entry which is preliminary data.</text>
</comment>